<dbReference type="Gene3D" id="2.40.50.100">
    <property type="match status" value="1"/>
</dbReference>
<protein>
    <recommendedName>
        <fullName evidence="4">Large ribosomal subunit protein bL27</fullName>
    </recommendedName>
    <alternativeName>
        <fullName evidence="5">50S ribosomal protein L27</fullName>
    </alternativeName>
</protein>
<keyword evidence="3" id="KW-0687">Ribonucleoprotein</keyword>
<dbReference type="AlphaFoldDB" id="A0A2H0UC77"/>
<gene>
    <name evidence="6" type="ORF">COU19_00720</name>
</gene>
<proteinExistence type="inferred from homology"/>
<evidence type="ECO:0000256" key="5">
    <source>
        <dbReference type="ARBA" id="ARBA00035477"/>
    </source>
</evidence>
<dbReference type="GO" id="GO:0005840">
    <property type="term" value="C:ribosome"/>
    <property type="evidence" value="ECO:0007669"/>
    <property type="project" value="UniProtKB-KW"/>
</dbReference>
<comment type="similarity">
    <text evidence="1">Belongs to the bacterial ribosomal protein bL27 family.</text>
</comment>
<keyword evidence="2 6" id="KW-0689">Ribosomal protein</keyword>
<dbReference type="Pfam" id="PF01016">
    <property type="entry name" value="Ribosomal_L27"/>
    <property type="match status" value="1"/>
</dbReference>
<accession>A0A2H0UC77</accession>
<comment type="caution">
    <text evidence="6">The sequence shown here is derived from an EMBL/GenBank/DDBJ whole genome shotgun (WGS) entry which is preliminary data.</text>
</comment>
<dbReference type="InterPro" id="IPR018261">
    <property type="entry name" value="Ribosomal_bL27_CS"/>
</dbReference>
<dbReference type="PROSITE" id="PS00831">
    <property type="entry name" value="RIBOSOMAL_L27"/>
    <property type="match status" value="1"/>
</dbReference>
<dbReference type="Proteomes" id="UP000230179">
    <property type="component" value="Unassembled WGS sequence"/>
</dbReference>
<organism evidence="6 7">
    <name type="scientific">Candidatus Kaiserbacteria bacterium CG10_big_fil_rev_8_21_14_0_10_56_12</name>
    <dbReference type="NCBI Taxonomy" id="1974611"/>
    <lineage>
        <taxon>Bacteria</taxon>
        <taxon>Candidatus Kaiseribacteriota</taxon>
    </lineage>
</organism>
<evidence type="ECO:0000256" key="1">
    <source>
        <dbReference type="ARBA" id="ARBA00010797"/>
    </source>
</evidence>
<reference evidence="7" key="1">
    <citation type="submission" date="2017-09" db="EMBL/GenBank/DDBJ databases">
        <title>Depth-based differentiation of microbial function through sediment-hosted aquifers and enrichment of novel symbionts in the deep terrestrial subsurface.</title>
        <authorList>
            <person name="Probst A.J."/>
            <person name="Ladd B."/>
            <person name="Jarett J.K."/>
            <person name="Geller-Mcgrath D.E."/>
            <person name="Sieber C.M.K."/>
            <person name="Emerson J.B."/>
            <person name="Anantharaman K."/>
            <person name="Thomas B.C."/>
            <person name="Malmstrom R."/>
            <person name="Stieglmeier M."/>
            <person name="Klingl A."/>
            <person name="Woyke T."/>
            <person name="Ryan C.M."/>
            <person name="Banfield J.F."/>
        </authorList>
    </citation>
    <scope>NUCLEOTIDE SEQUENCE [LARGE SCALE GENOMIC DNA]</scope>
</reference>
<sequence>MAHTKAGGSVKNLNTSNPKYLGVKLADGALARPGMVIVRQRGTKIEAGKNVRVGRDHTLFAATSGKVAFRTMRKTAFTGRVSQKKVVDVVIGGS</sequence>
<dbReference type="GO" id="GO:0006412">
    <property type="term" value="P:translation"/>
    <property type="evidence" value="ECO:0007669"/>
    <property type="project" value="InterPro"/>
</dbReference>
<evidence type="ECO:0000313" key="7">
    <source>
        <dbReference type="Proteomes" id="UP000230179"/>
    </source>
</evidence>
<dbReference type="SUPFAM" id="SSF110324">
    <property type="entry name" value="Ribosomal L27 protein-like"/>
    <property type="match status" value="1"/>
</dbReference>
<evidence type="ECO:0000313" key="6">
    <source>
        <dbReference type="EMBL" id="PIR83375.1"/>
    </source>
</evidence>
<evidence type="ECO:0000256" key="4">
    <source>
        <dbReference type="ARBA" id="ARBA00035175"/>
    </source>
</evidence>
<dbReference type="GO" id="GO:1990904">
    <property type="term" value="C:ribonucleoprotein complex"/>
    <property type="evidence" value="ECO:0007669"/>
    <property type="project" value="UniProtKB-KW"/>
</dbReference>
<evidence type="ECO:0000256" key="2">
    <source>
        <dbReference type="ARBA" id="ARBA00022980"/>
    </source>
</evidence>
<dbReference type="PANTHER" id="PTHR15893">
    <property type="entry name" value="RIBOSOMAL PROTEIN L27"/>
    <property type="match status" value="1"/>
</dbReference>
<dbReference type="InterPro" id="IPR001684">
    <property type="entry name" value="Ribosomal_bL27"/>
</dbReference>
<dbReference type="PRINTS" id="PR00063">
    <property type="entry name" value="RIBOSOMALL27"/>
</dbReference>
<dbReference type="EMBL" id="PFBL01000005">
    <property type="protein sequence ID" value="PIR83375.1"/>
    <property type="molecule type" value="Genomic_DNA"/>
</dbReference>
<evidence type="ECO:0000256" key="3">
    <source>
        <dbReference type="ARBA" id="ARBA00023274"/>
    </source>
</evidence>
<name>A0A2H0UC77_9BACT</name>
<dbReference type="PANTHER" id="PTHR15893:SF0">
    <property type="entry name" value="LARGE RIBOSOMAL SUBUNIT PROTEIN BL27M"/>
    <property type="match status" value="1"/>
</dbReference>
<dbReference type="GO" id="GO:0003735">
    <property type="term" value="F:structural constituent of ribosome"/>
    <property type="evidence" value="ECO:0007669"/>
    <property type="project" value="InterPro"/>
</dbReference>